<feature type="transmembrane region" description="Helical" evidence="6">
    <location>
        <begin position="461"/>
        <end position="480"/>
    </location>
</feature>
<keyword evidence="3 6" id="KW-1133">Transmembrane helix</keyword>
<protein>
    <recommendedName>
        <fullName evidence="7">Major facilitator superfamily (MFS) profile domain-containing protein</fullName>
    </recommendedName>
</protein>
<feature type="transmembrane region" description="Helical" evidence="6">
    <location>
        <begin position="323"/>
        <end position="348"/>
    </location>
</feature>
<reference evidence="8 9" key="1">
    <citation type="submission" date="2018-08" db="EMBL/GenBank/DDBJ databases">
        <title>Draft genome of the lignicolous fungus Coniochaeta pulveracea.</title>
        <authorList>
            <person name="Borstlap C.J."/>
            <person name="De Witt R.N."/>
            <person name="Botha A."/>
            <person name="Volschenk H."/>
        </authorList>
    </citation>
    <scope>NUCLEOTIDE SEQUENCE [LARGE SCALE GENOMIC DNA]</scope>
    <source>
        <strain evidence="8 9">CAB683</strain>
    </source>
</reference>
<keyword evidence="9" id="KW-1185">Reference proteome</keyword>
<accession>A0A420Y926</accession>
<dbReference type="InterPro" id="IPR020846">
    <property type="entry name" value="MFS_dom"/>
</dbReference>
<dbReference type="PANTHER" id="PTHR23507:SF1">
    <property type="entry name" value="FI18259P1-RELATED"/>
    <property type="match status" value="1"/>
</dbReference>
<dbReference type="Proteomes" id="UP000275385">
    <property type="component" value="Unassembled WGS sequence"/>
</dbReference>
<keyword evidence="4 6" id="KW-0472">Membrane</keyword>
<dbReference type="PROSITE" id="PS50850">
    <property type="entry name" value="MFS"/>
    <property type="match status" value="1"/>
</dbReference>
<comment type="subcellular location">
    <subcellularLocation>
        <location evidence="1">Membrane</location>
        <topology evidence="1">Multi-pass membrane protein</topology>
    </subcellularLocation>
</comment>
<dbReference type="GO" id="GO:0016020">
    <property type="term" value="C:membrane"/>
    <property type="evidence" value="ECO:0007669"/>
    <property type="project" value="UniProtKB-SubCell"/>
</dbReference>
<keyword evidence="2 6" id="KW-0812">Transmembrane</keyword>
<dbReference type="SUPFAM" id="SSF103473">
    <property type="entry name" value="MFS general substrate transporter"/>
    <property type="match status" value="1"/>
</dbReference>
<feature type="compositionally biased region" description="Low complexity" evidence="5">
    <location>
        <begin position="26"/>
        <end position="40"/>
    </location>
</feature>
<dbReference type="OrthoDB" id="194139at2759"/>
<feature type="region of interest" description="Disordered" evidence="5">
    <location>
        <begin position="1"/>
        <end position="47"/>
    </location>
</feature>
<feature type="transmembrane region" description="Helical" evidence="6">
    <location>
        <begin position="406"/>
        <end position="424"/>
    </location>
</feature>
<feature type="domain" description="Major facilitator superfamily (MFS) profile" evidence="7">
    <location>
        <begin position="61"/>
        <end position="525"/>
    </location>
</feature>
<feature type="transmembrane region" description="Helical" evidence="6">
    <location>
        <begin position="368"/>
        <end position="394"/>
    </location>
</feature>
<dbReference type="PANTHER" id="PTHR23507">
    <property type="entry name" value="ZGC:174356"/>
    <property type="match status" value="1"/>
</dbReference>
<evidence type="ECO:0000259" key="7">
    <source>
        <dbReference type="PROSITE" id="PS50850"/>
    </source>
</evidence>
<feature type="transmembrane region" description="Helical" evidence="6">
    <location>
        <begin position="61"/>
        <end position="81"/>
    </location>
</feature>
<sequence>MHVVKATSRASVTSGYSSDDEDLLSPTAATGTDPATAETPLLGSPDDQKRPIVSGHFHQTVLILILGYIFVLMLSVTLLTAPSTAIMENIICRSYYPDVTTDIMVADARCKGSDVQGYLAMIRGWAATFECIPGILGAVPFGIMSDKAGRKPVLFLATVGLTLWVSWSVLVLYFPNVFDVRWYWFSNVFLLSGGGSSVLVAMLYTIAADITPLAERATVFFWAQSTQLVAMLVGAPLTGMLMRWAVWLPIWVSLLLLVLGILISLVMPETLGLNTHDQQPPAPADDNQGTDMRGSSPETEDTKLSTRMRHIWHKVKTDFQEMFTFVLGNLRVTFLLLSIVFAVLGKFVEEMLLQYSSKRYNWSYDQASTFLAIRPASSLVLLLVVLPGISWLFLNRFKMVSVAKDLWIARVSGVFLTVGAFMTATAVNGYLLMVSLVVMSMGTGLLSVVRSLANALVEEHHVGIVNSLIGFMEMVGLLIAGPVLSQSLRVGFKLGGPWVGLPFLCASFLCAVSTAIVWSFRIPHRHLSISSVTARAPA</sequence>
<evidence type="ECO:0000256" key="4">
    <source>
        <dbReference type="ARBA" id="ARBA00023136"/>
    </source>
</evidence>
<dbReference type="Pfam" id="PF07690">
    <property type="entry name" value="MFS_1"/>
    <property type="match status" value="1"/>
</dbReference>
<name>A0A420Y926_9PEZI</name>
<feature type="transmembrane region" description="Helical" evidence="6">
    <location>
        <begin position="182"/>
        <end position="207"/>
    </location>
</feature>
<evidence type="ECO:0000313" key="8">
    <source>
        <dbReference type="EMBL" id="RKU44307.1"/>
    </source>
</evidence>
<feature type="transmembrane region" description="Helical" evidence="6">
    <location>
        <begin position="244"/>
        <end position="266"/>
    </location>
</feature>
<evidence type="ECO:0000256" key="5">
    <source>
        <dbReference type="SAM" id="MobiDB-lite"/>
    </source>
</evidence>
<proteinExistence type="predicted"/>
<feature type="transmembrane region" description="Helical" evidence="6">
    <location>
        <begin position="430"/>
        <end position="449"/>
    </location>
</feature>
<feature type="transmembrane region" description="Helical" evidence="6">
    <location>
        <begin position="153"/>
        <end position="176"/>
    </location>
</feature>
<dbReference type="EMBL" id="QVQW01000032">
    <property type="protein sequence ID" value="RKU44307.1"/>
    <property type="molecule type" value="Genomic_DNA"/>
</dbReference>
<evidence type="ECO:0000256" key="2">
    <source>
        <dbReference type="ARBA" id="ARBA00022692"/>
    </source>
</evidence>
<evidence type="ECO:0000256" key="1">
    <source>
        <dbReference type="ARBA" id="ARBA00004141"/>
    </source>
</evidence>
<dbReference type="AlphaFoldDB" id="A0A420Y926"/>
<comment type="caution">
    <text evidence="8">The sequence shown here is derived from an EMBL/GenBank/DDBJ whole genome shotgun (WGS) entry which is preliminary data.</text>
</comment>
<dbReference type="Gene3D" id="1.20.1250.20">
    <property type="entry name" value="MFS general substrate transporter like domains"/>
    <property type="match status" value="1"/>
</dbReference>
<dbReference type="GO" id="GO:0022857">
    <property type="term" value="F:transmembrane transporter activity"/>
    <property type="evidence" value="ECO:0007669"/>
    <property type="project" value="InterPro"/>
</dbReference>
<gene>
    <name evidence="8" type="ORF">DL546_004925</name>
</gene>
<organism evidence="8 9">
    <name type="scientific">Coniochaeta pulveracea</name>
    <dbReference type="NCBI Taxonomy" id="177199"/>
    <lineage>
        <taxon>Eukaryota</taxon>
        <taxon>Fungi</taxon>
        <taxon>Dikarya</taxon>
        <taxon>Ascomycota</taxon>
        <taxon>Pezizomycotina</taxon>
        <taxon>Sordariomycetes</taxon>
        <taxon>Sordariomycetidae</taxon>
        <taxon>Coniochaetales</taxon>
        <taxon>Coniochaetaceae</taxon>
        <taxon>Coniochaeta</taxon>
    </lineage>
</organism>
<dbReference type="InterPro" id="IPR011701">
    <property type="entry name" value="MFS"/>
</dbReference>
<dbReference type="STRING" id="177199.A0A420Y926"/>
<feature type="transmembrane region" description="Helical" evidence="6">
    <location>
        <begin position="500"/>
        <end position="520"/>
    </location>
</feature>
<evidence type="ECO:0000313" key="9">
    <source>
        <dbReference type="Proteomes" id="UP000275385"/>
    </source>
</evidence>
<feature type="region of interest" description="Disordered" evidence="5">
    <location>
        <begin position="276"/>
        <end position="304"/>
    </location>
</feature>
<feature type="transmembrane region" description="Helical" evidence="6">
    <location>
        <begin position="219"/>
        <end position="238"/>
    </location>
</feature>
<feature type="compositionally biased region" description="Polar residues" evidence="5">
    <location>
        <begin position="8"/>
        <end position="17"/>
    </location>
</feature>
<evidence type="ECO:0000256" key="6">
    <source>
        <dbReference type="SAM" id="Phobius"/>
    </source>
</evidence>
<dbReference type="InterPro" id="IPR036259">
    <property type="entry name" value="MFS_trans_sf"/>
</dbReference>
<evidence type="ECO:0000256" key="3">
    <source>
        <dbReference type="ARBA" id="ARBA00022989"/>
    </source>
</evidence>